<evidence type="ECO:0000313" key="3">
    <source>
        <dbReference type="Proteomes" id="UP000001542"/>
    </source>
</evidence>
<accession>A2ER99</accession>
<organism evidence="2 3">
    <name type="scientific">Trichomonas vaginalis (strain ATCC PRA-98 / G3)</name>
    <dbReference type="NCBI Taxonomy" id="412133"/>
    <lineage>
        <taxon>Eukaryota</taxon>
        <taxon>Metamonada</taxon>
        <taxon>Parabasalia</taxon>
        <taxon>Trichomonadida</taxon>
        <taxon>Trichomonadidae</taxon>
        <taxon>Trichomonas</taxon>
    </lineage>
</organism>
<dbReference type="SMR" id="A2ER99"/>
<protein>
    <submittedName>
        <fullName evidence="2">Uncharacterized protein</fullName>
    </submittedName>
</protein>
<dbReference type="EMBL" id="DS113464">
    <property type="protein sequence ID" value="EAY04852.1"/>
    <property type="molecule type" value="Genomic_DNA"/>
</dbReference>
<gene>
    <name evidence="2" type="ORF">TVAG_226650</name>
</gene>
<proteinExistence type="predicted"/>
<dbReference type="VEuPathDB" id="TrichDB:TVAG_226650"/>
<keyword evidence="3" id="KW-1185">Reference proteome</keyword>
<dbReference type="InterPro" id="IPR007255">
    <property type="entry name" value="COG8"/>
</dbReference>
<keyword evidence="1" id="KW-0175">Coiled coil</keyword>
<dbReference type="AlphaFoldDB" id="A2ER99"/>
<feature type="coiled-coil region" evidence="1">
    <location>
        <begin position="455"/>
        <end position="598"/>
    </location>
</feature>
<sequence length="628" mass="71708">MSIPPPSSLTPSPRESKSSFIYKSYADGFFSIAIELLNKVKKSNALPNDISSFKRRLRELHETCEKIDTNVASKIADVEIPKLAQSANDLWGKTKIELKSMTQMPLRVEFISAQNTELIRIGKKALTIIELKEKSTILSAELFRAISNIVNGFLTMFLSILTPGRIDTTQIKSVIDNISQLIKDLPIKFTAFCFEEKTSTKTEFYTYLTRYLKKINSRTQQLLEVGSDPAEVYPYIHSLDKFFSQLMSDFKVETFFKVDPEELIKTSLRYMDKELYPALGSKKFSTDVQSMISGSTVVKVPNDGSTIPWYVDPIFIELKRLNSELEELADMRLTRHDALVSSKDQLNAEEVASPKKNEMNVHRQYGIKNVIEETISALKLQIEETKTRTDDFKSKSLNPLSEFQTKSNNQIIPSVLDYSIKEGQKLESSRQSMVEALEVRHNAVLDEIDRYLGLIDTESNSVNGFRQKVKQLQREIDHARQVLDSAIGDNDPLKSKIEDLSNEKDALSQRALDLDAENSAIEAEISQLKKEIAKTQVDDANFTADCKEIADGLRKTIKELSDPLESLKKELEQIRQKYKESKELLPKLEDRREFLAEEVYGYRIRLTRVKARWDSSRLLALSEKLSHL</sequence>
<dbReference type="PANTHER" id="PTHR23159">
    <property type="entry name" value="CENTROSOMAL PROTEIN 2"/>
    <property type="match status" value="1"/>
</dbReference>
<dbReference type="OrthoDB" id="10255522at2759"/>
<name>A2ER99_TRIV3</name>
<dbReference type="Gene3D" id="1.10.287.1490">
    <property type="match status" value="1"/>
</dbReference>
<dbReference type="PANTHER" id="PTHR23159:SF60">
    <property type="entry name" value="SPINDLE ASSEMBLY ABNORMAL PROTEIN 4"/>
    <property type="match status" value="1"/>
</dbReference>
<dbReference type="Pfam" id="PF04124">
    <property type="entry name" value="Dor1"/>
    <property type="match status" value="1"/>
</dbReference>
<dbReference type="KEGG" id="tva:4762717"/>
<evidence type="ECO:0000256" key="1">
    <source>
        <dbReference type="SAM" id="Coils"/>
    </source>
</evidence>
<reference evidence="2" key="1">
    <citation type="submission" date="2006-10" db="EMBL/GenBank/DDBJ databases">
        <authorList>
            <person name="Amadeo P."/>
            <person name="Zhao Q."/>
            <person name="Wortman J."/>
            <person name="Fraser-Liggett C."/>
            <person name="Carlton J."/>
        </authorList>
    </citation>
    <scope>NUCLEOTIDE SEQUENCE</scope>
    <source>
        <strain evidence="2">G3</strain>
    </source>
</reference>
<dbReference type="InParanoid" id="A2ER99"/>
<dbReference type="Proteomes" id="UP000001542">
    <property type="component" value="Unassembled WGS sequence"/>
</dbReference>
<dbReference type="GO" id="GO:0017119">
    <property type="term" value="C:Golgi transport complex"/>
    <property type="evidence" value="ECO:0007669"/>
    <property type="project" value="InterPro"/>
</dbReference>
<evidence type="ECO:0000313" key="2">
    <source>
        <dbReference type="EMBL" id="EAY04852.1"/>
    </source>
</evidence>
<reference evidence="2" key="2">
    <citation type="journal article" date="2007" name="Science">
        <title>Draft genome sequence of the sexually transmitted pathogen Trichomonas vaginalis.</title>
        <authorList>
            <person name="Carlton J.M."/>
            <person name="Hirt R.P."/>
            <person name="Silva J.C."/>
            <person name="Delcher A.L."/>
            <person name="Schatz M."/>
            <person name="Zhao Q."/>
            <person name="Wortman J.R."/>
            <person name="Bidwell S.L."/>
            <person name="Alsmark U.C.M."/>
            <person name="Besteiro S."/>
            <person name="Sicheritz-Ponten T."/>
            <person name="Noel C.J."/>
            <person name="Dacks J.B."/>
            <person name="Foster P.G."/>
            <person name="Simillion C."/>
            <person name="Van de Peer Y."/>
            <person name="Miranda-Saavedra D."/>
            <person name="Barton G.J."/>
            <person name="Westrop G.D."/>
            <person name="Mueller S."/>
            <person name="Dessi D."/>
            <person name="Fiori P.L."/>
            <person name="Ren Q."/>
            <person name="Paulsen I."/>
            <person name="Zhang H."/>
            <person name="Bastida-Corcuera F.D."/>
            <person name="Simoes-Barbosa A."/>
            <person name="Brown M.T."/>
            <person name="Hayes R.D."/>
            <person name="Mukherjee M."/>
            <person name="Okumura C.Y."/>
            <person name="Schneider R."/>
            <person name="Smith A.J."/>
            <person name="Vanacova S."/>
            <person name="Villalvazo M."/>
            <person name="Haas B.J."/>
            <person name="Pertea M."/>
            <person name="Feldblyum T.V."/>
            <person name="Utterback T.R."/>
            <person name="Shu C.L."/>
            <person name="Osoegawa K."/>
            <person name="de Jong P.J."/>
            <person name="Hrdy I."/>
            <person name="Horvathova L."/>
            <person name="Zubacova Z."/>
            <person name="Dolezal P."/>
            <person name="Malik S.B."/>
            <person name="Logsdon J.M. Jr."/>
            <person name="Henze K."/>
            <person name="Gupta A."/>
            <person name="Wang C.C."/>
            <person name="Dunne R.L."/>
            <person name="Upcroft J.A."/>
            <person name="Upcroft P."/>
            <person name="White O."/>
            <person name="Salzberg S.L."/>
            <person name="Tang P."/>
            <person name="Chiu C.-H."/>
            <person name="Lee Y.-S."/>
            <person name="Embley T.M."/>
            <person name="Coombs G.H."/>
            <person name="Mottram J.C."/>
            <person name="Tachezy J."/>
            <person name="Fraser-Liggett C.M."/>
            <person name="Johnson P.J."/>
        </authorList>
    </citation>
    <scope>NUCLEOTIDE SEQUENCE [LARGE SCALE GENOMIC DNA]</scope>
    <source>
        <strain evidence="2">G3</strain>
    </source>
</reference>
<dbReference type="RefSeq" id="XP_001317075.1">
    <property type="nucleotide sequence ID" value="XM_001317040.1"/>
</dbReference>
<dbReference type="VEuPathDB" id="TrichDB:TVAGG3_0411410"/>